<reference evidence="3 4" key="1">
    <citation type="submission" date="2024-01" db="EMBL/GenBank/DDBJ databases">
        <title>Complete genome of Cladobotryum mycophilum ATHUM6906.</title>
        <authorList>
            <person name="Christinaki A.C."/>
            <person name="Myridakis A.I."/>
            <person name="Kouvelis V.N."/>
        </authorList>
    </citation>
    <scope>NUCLEOTIDE SEQUENCE [LARGE SCALE GENOMIC DNA]</scope>
    <source>
        <strain evidence="3 4">ATHUM6906</strain>
    </source>
</reference>
<feature type="transmembrane region" description="Helical" evidence="1">
    <location>
        <begin position="124"/>
        <end position="140"/>
    </location>
</feature>
<dbReference type="Proteomes" id="UP001338125">
    <property type="component" value="Unassembled WGS sequence"/>
</dbReference>
<keyword evidence="1" id="KW-1133">Transmembrane helix</keyword>
<evidence type="ECO:0000313" key="3">
    <source>
        <dbReference type="EMBL" id="KAK5996377.1"/>
    </source>
</evidence>
<feature type="transmembrane region" description="Helical" evidence="1">
    <location>
        <begin position="62"/>
        <end position="89"/>
    </location>
</feature>
<evidence type="ECO:0000256" key="1">
    <source>
        <dbReference type="SAM" id="Phobius"/>
    </source>
</evidence>
<keyword evidence="1" id="KW-0812">Transmembrane</keyword>
<name>A0ABR0SWV6_9HYPO</name>
<feature type="transmembrane region" description="Helical" evidence="1">
    <location>
        <begin position="217"/>
        <end position="246"/>
    </location>
</feature>
<keyword evidence="1" id="KW-0472">Membrane</keyword>
<feature type="transmembrane region" description="Helical" evidence="1">
    <location>
        <begin position="152"/>
        <end position="170"/>
    </location>
</feature>
<accession>A0ABR0SWV6</accession>
<dbReference type="EMBL" id="JAVFKD010000002">
    <property type="protein sequence ID" value="KAK5996377.1"/>
    <property type="molecule type" value="Genomic_DNA"/>
</dbReference>
<gene>
    <name evidence="3" type="ORF">PT974_01711</name>
</gene>
<comment type="caution">
    <text evidence="3">The sequence shown here is derived from an EMBL/GenBank/DDBJ whole genome shotgun (WGS) entry which is preliminary data.</text>
</comment>
<organism evidence="3 4">
    <name type="scientific">Cladobotryum mycophilum</name>
    <dbReference type="NCBI Taxonomy" id="491253"/>
    <lineage>
        <taxon>Eukaryota</taxon>
        <taxon>Fungi</taxon>
        <taxon>Dikarya</taxon>
        <taxon>Ascomycota</taxon>
        <taxon>Pezizomycotina</taxon>
        <taxon>Sordariomycetes</taxon>
        <taxon>Hypocreomycetidae</taxon>
        <taxon>Hypocreales</taxon>
        <taxon>Hypocreaceae</taxon>
        <taxon>Cladobotryum</taxon>
    </lineage>
</organism>
<feature type="transmembrane region" description="Helical" evidence="1">
    <location>
        <begin position="177"/>
        <end position="197"/>
    </location>
</feature>
<dbReference type="InterPro" id="IPR050879">
    <property type="entry name" value="Acyltransferase_3"/>
</dbReference>
<proteinExistence type="predicted"/>
<evidence type="ECO:0000313" key="4">
    <source>
        <dbReference type="Proteomes" id="UP001338125"/>
    </source>
</evidence>
<protein>
    <recommendedName>
        <fullName evidence="2">Acyltransferase 3 domain-containing protein</fullName>
    </recommendedName>
</protein>
<dbReference type="PANTHER" id="PTHR23028">
    <property type="entry name" value="ACETYLTRANSFERASE"/>
    <property type="match status" value="1"/>
</dbReference>
<dbReference type="PANTHER" id="PTHR23028:SF134">
    <property type="entry name" value="PUTATIVE (AFU_ORTHOLOGUE AFUA_4G08520)-RELATED"/>
    <property type="match status" value="1"/>
</dbReference>
<sequence>MADPSVAERRPRQQDSLFTQISDMVHFFWWILLDFLSVMRTEPTSVYGAHLWTISREFRGSMILYLSFLGTALLHGMASFWCIIGSIVYFYMFKMWDVSLFLVGLLITRYQYHSVFANLSSRSRSLLSTLALVVGIYLTSLPTDYEGRTGFAGSQFSMVSGVALILQSLIHQRKAQWFLSLRPISLLGEISFSLYIIHEPLLRLVGWRLVEALTRAVGGSLTTGLILSWVIFTPPLLVLAALYWHFIDKPSVRFSKWLQHTLVAEEKSKVCSVREGEVEHV</sequence>
<evidence type="ECO:0000259" key="2">
    <source>
        <dbReference type="Pfam" id="PF01757"/>
    </source>
</evidence>
<dbReference type="Pfam" id="PF01757">
    <property type="entry name" value="Acyl_transf_3"/>
    <property type="match status" value="1"/>
</dbReference>
<feature type="transmembrane region" description="Helical" evidence="1">
    <location>
        <begin position="95"/>
        <end position="112"/>
    </location>
</feature>
<keyword evidence="4" id="KW-1185">Reference proteome</keyword>
<feature type="domain" description="Acyltransferase 3" evidence="2">
    <location>
        <begin position="50"/>
        <end position="243"/>
    </location>
</feature>
<dbReference type="InterPro" id="IPR002656">
    <property type="entry name" value="Acyl_transf_3_dom"/>
</dbReference>